<dbReference type="PANTHER" id="PTHR24027:SF438">
    <property type="entry name" value="CADHERIN 23"/>
    <property type="match status" value="1"/>
</dbReference>
<feature type="chain" id="PRO_5027916915" evidence="14">
    <location>
        <begin position="20"/>
        <end position="1585"/>
    </location>
</feature>
<keyword evidence="4 14" id="KW-0732">Signal</keyword>
<sequence>MDPLLWWSLVVAGVCVVGAEPLGTSVVNCNEGGAEELGPVDEGYTGDVELLTHIPAGLRVKLVPHLFPTHLEFLELSFTDGDATASVRTRKPLDADVLSNSGSTLYYSVMCDGIGKLNNTRTLKLVDTNDNAPEFKEKFYKATVSETQQVDTEVLRVTAVDADSTLPNNRLTYSIEPASEDFLVTNSGAFLLKRRLNYNRVSEYGFTVKAQDDWGLNDTASVQIHVTDYDDFSPYFSHSQYQASVLENEVGSLGDIRPEAIKAQDGDMGINATLIYSISAVSPDRYRPNFSMDSGSGVLSVVTALDRDQLSGGGVFVGVTATQTDDAAKTADCVVFVAVEDVNDNAPEFDPAQFSVELLENSPLDAVLFRAIVKDRDQGGFDGTLRIVPESAPFSISSDGTVSVRDSALLDREATEEFTFMIEATETEAPNHVATAEVSVKLLDANDNSPAFNSSRYEGKVSAEQTEGTVLVQVQAEDPDAGVNGQIRYSIEFGNDNGYFSISESTGEVSLAKLIPLVENRILTFQLLVTARDGGITSCSSSAQVTIQAPGDSKPQFLQRRYRGTVEEEQEAGVVVTEVQFFAIVPVVLEVKTEADKFSISPSGEFTTTVELDFDEGPHSYSVEISISDGVTSDTAIVEVQVTDVNDNSPVFIPASITESIPEDAAVGSNVLEVSASDKDSGFNKELRYSLRGGEGTFFIHPVSGMLSVAGVLDRETRAQYEVLLVAEDQGRPAQSATASLLLQVSDVNDNTPVFSGAQYQVQVLETEPVGANLLTLSAADTDEGANGRVVYSIAEQSPSSEPAVFELDSSKGILRLVQALNYSEVKVYNLRVQATDGGTPSLTGTVSVVVTVIDVNNNPPEFSQDRYDEVVAENLPSGAAVLALDVSDKDQGGFSNGFFICSSDTFDVNKQGVVSLRKNVSLDRETMSSYVLLVVAVDQVTDGLSATAQVRITVLDYNDNSPQFLSVPDPLDLPEGLYTEESPREVFTIQATDADLDLNGEVVLSLASPHPLFRIREDGMLLAVGDLDRESQETYELVIKASDRGSPQRENFTTITIRLLDVNDNRPEFSSNIYMSNILVKDTEEGKVLLTLSATDRDAGDNSLVTYSIVAGASPFLALNSETGEVTLTSDLSDLKEDIRENMTVEATDHGRPPLSSTASVIVNLEFSLVKGVTFESSSYNFSLPENQQTGVLVGKVQASAGSSLYDVTYSLKTETDLFSMDASGALVTRTPLDREQQQWYFLDVEAVDTRMPPTSATAAVRVLVKDVNEPPQFPPEVYKASVFSVAPYKSPVVYVKASDPDFGDQAALLYTLSAGSPYFDVDPSSGLVFVVSAAGLAGQTAVAEVRAADPQNLHATIKVEVSVQESASSDVVVVSLNRAANVVEEKLPSLERSLGAVLDWTVSVLNVWSSIHGAATSRAPRSAARTRVGFIAARDGGAVSSGEVTKKLQSRADMLRAELSALFGDGTDWAVELEGASGPPATVVALSVLLGLSVLGLIGTAALLIWFKRKDKHMDSDKESFDISRKNESCTNSQPMSGDSKPTRSEKKQQATNKSQDDVTVERHGGRYEVMNKNGDESQMSSL</sequence>
<organism evidence="16 17">
    <name type="scientific">Betta splendens</name>
    <name type="common">Siamese fighting fish</name>
    <dbReference type="NCBI Taxonomy" id="158456"/>
    <lineage>
        <taxon>Eukaryota</taxon>
        <taxon>Metazoa</taxon>
        <taxon>Chordata</taxon>
        <taxon>Craniata</taxon>
        <taxon>Vertebrata</taxon>
        <taxon>Euteleostomi</taxon>
        <taxon>Actinopterygii</taxon>
        <taxon>Neopterygii</taxon>
        <taxon>Teleostei</taxon>
        <taxon>Neoteleostei</taxon>
        <taxon>Acanthomorphata</taxon>
        <taxon>Anabantaria</taxon>
        <taxon>Anabantiformes</taxon>
        <taxon>Anabantoidei</taxon>
        <taxon>Osphronemidae</taxon>
        <taxon>Betta</taxon>
    </lineage>
</organism>
<dbReference type="Proteomes" id="UP000515150">
    <property type="component" value="Chromosome 1"/>
</dbReference>
<evidence type="ECO:0000256" key="11">
    <source>
        <dbReference type="PROSITE-ProRule" id="PRU00043"/>
    </source>
</evidence>
<dbReference type="GO" id="GO:0005509">
    <property type="term" value="F:calcium ion binding"/>
    <property type="evidence" value="ECO:0007669"/>
    <property type="project" value="UniProtKB-UniRule"/>
</dbReference>
<dbReference type="GO" id="GO:0016477">
    <property type="term" value="P:cell migration"/>
    <property type="evidence" value="ECO:0007669"/>
    <property type="project" value="TreeGrafter"/>
</dbReference>
<feature type="domain" description="Cadherin" evidence="15">
    <location>
        <begin position="1082"/>
        <end position="1166"/>
    </location>
</feature>
<feature type="compositionally biased region" description="Basic and acidic residues" evidence="12">
    <location>
        <begin position="1519"/>
        <end position="1530"/>
    </location>
</feature>
<name>A0A6P7M3B9_BETSP</name>
<dbReference type="GeneID" id="114852945"/>
<dbReference type="CDD" id="cd11304">
    <property type="entry name" value="Cadherin_repeat"/>
    <property type="match status" value="11"/>
</dbReference>
<feature type="domain" description="Cadherin" evidence="15">
    <location>
        <begin position="987"/>
        <end position="1070"/>
    </location>
</feature>
<keyword evidence="10" id="KW-0325">Glycoprotein</keyword>
<proteinExistence type="predicted"/>
<dbReference type="Gene3D" id="2.60.40.60">
    <property type="entry name" value="Cadherins"/>
    <property type="match status" value="12"/>
</dbReference>
<dbReference type="InterPro" id="IPR020894">
    <property type="entry name" value="Cadherin_CS"/>
</dbReference>
<keyword evidence="2" id="KW-1003">Cell membrane</keyword>
<dbReference type="FunFam" id="2.60.40.60:FF:000033">
    <property type="entry name" value="FAT atypical cadherin 1"/>
    <property type="match status" value="1"/>
</dbReference>
<keyword evidence="8 13" id="KW-1133">Transmembrane helix</keyword>
<dbReference type="FunFam" id="2.60.40.60:FF:000002">
    <property type="entry name" value="Protocadherin alpha 2"/>
    <property type="match status" value="1"/>
</dbReference>
<evidence type="ECO:0000313" key="16">
    <source>
        <dbReference type="Proteomes" id="UP000515150"/>
    </source>
</evidence>
<evidence type="ECO:0000313" key="17">
    <source>
        <dbReference type="RefSeq" id="XP_029001511.1"/>
    </source>
</evidence>
<feature type="domain" description="Cadherin" evidence="15">
    <location>
        <begin position="1177"/>
        <end position="1275"/>
    </location>
</feature>
<dbReference type="GO" id="GO:0007156">
    <property type="term" value="P:homophilic cell adhesion via plasma membrane adhesion molecules"/>
    <property type="evidence" value="ECO:0007669"/>
    <property type="project" value="InterPro"/>
</dbReference>
<dbReference type="PANTHER" id="PTHR24027">
    <property type="entry name" value="CADHERIN-23"/>
    <property type="match status" value="1"/>
</dbReference>
<dbReference type="InterPro" id="IPR039808">
    <property type="entry name" value="Cadherin"/>
</dbReference>
<dbReference type="InParanoid" id="A0A6P7M3B9"/>
<keyword evidence="16" id="KW-1185">Reference proteome</keyword>
<feature type="transmembrane region" description="Helical" evidence="13">
    <location>
        <begin position="1485"/>
        <end position="1509"/>
    </location>
</feature>
<evidence type="ECO:0000259" key="15">
    <source>
        <dbReference type="PROSITE" id="PS50268"/>
    </source>
</evidence>
<dbReference type="PRINTS" id="PR00205">
    <property type="entry name" value="CADHERIN"/>
</dbReference>
<evidence type="ECO:0000256" key="9">
    <source>
        <dbReference type="ARBA" id="ARBA00023136"/>
    </source>
</evidence>
<dbReference type="FunFam" id="2.60.40.60:FF:000020">
    <property type="entry name" value="Dachsous cadherin-related 1b"/>
    <property type="match status" value="1"/>
</dbReference>
<dbReference type="OrthoDB" id="6252479at2759"/>
<feature type="signal peptide" evidence="14">
    <location>
        <begin position="1"/>
        <end position="19"/>
    </location>
</feature>
<keyword evidence="7" id="KW-0130">Cell adhesion</keyword>
<reference evidence="17" key="1">
    <citation type="submission" date="2025-08" db="UniProtKB">
        <authorList>
            <consortium name="RefSeq"/>
        </authorList>
    </citation>
    <scope>IDENTIFICATION</scope>
</reference>
<feature type="region of interest" description="Disordered" evidence="12">
    <location>
        <begin position="1519"/>
        <end position="1585"/>
    </location>
</feature>
<keyword evidence="5" id="KW-0677">Repeat</keyword>
<feature type="domain" description="Cadherin" evidence="15">
    <location>
        <begin position="350"/>
        <end position="452"/>
    </location>
</feature>
<feature type="compositionally biased region" description="Basic and acidic residues" evidence="12">
    <location>
        <begin position="1543"/>
        <end position="1569"/>
    </location>
</feature>
<dbReference type="SUPFAM" id="SSF49313">
    <property type="entry name" value="Cadherin-like"/>
    <property type="match status" value="12"/>
</dbReference>
<feature type="domain" description="Cadherin" evidence="15">
    <location>
        <begin position="653"/>
        <end position="755"/>
    </location>
</feature>
<evidence type="ECO:0000256" key="12">
    <source>
        <dbReference type="SAM" id="MobiDB-lite"/>
    </source>
</evidence>
<feature type="domain" description="Cadherin" evidence="15">
    <location>
        <begin position="453"/>
        <end position="652"/>
    </location>
</feature>
<protein>
    <submittedName>
        <fullName evidence="17">Protein dachsous</fullName>
    </submittedName>
</protein>
<evidence type="ECO:0000256" key="4">
    <source>
        <dbReference type="ARBA" id="ARBA00022729"/>
    </source>
</evidence>
<accession>A0A6P7M3B9</accession>
<feature type="domain" description="Cadherin" evidence="15">
    <location>
        <begin position="1276"/>
        <end position="1392"/>
    </location>
</feature>
<evidence type="ECO:0000256" key="6">
    <source>
        <dbReference type="ARBA" id="ARBA00022837"/>
    </source>
</evidence>
<dbReference type="KEGG" id="bspl:114852945"/>
<dbReference type="GO" id="GO:0007163">
    <property type="term" value="P:establishment or maintenance of cell polarity"/>
    <property type="evidence" value="ECO:0007669"/>
    <property type="project" value="UniProtKB-ARBA"/>
</dbReference>
<evidence type="ECO:0000256" key="3">
    <source>
        <dbReference type="ARBA" id="ARBA00022692"/>
    </source>
</evidence>
<dbReference type="InterPro" id="IPR002126">
    <property type="entry name" value="Cadherin-like_dom"/>
</dbReference>
<dbReference type="PROSITE" id="PS50268">
    <property type="entry name" value="CADHERIN_2"/>
    <property type="match status" value="11"/>
</dbReference>
<evidence type="ECO:0000256" key="8">
    <source>
        <dbReference type="ARBA" id="ARBA00022989"/>
    </source>
</evidence>
<dbReference type="GO" id="GO:0009653">
    <property type="term" value="P:anatomical structure morphogenesis"/>
    <property type="evidence" value="ECO:0007669"/>
    <property type="project" value="UniProtKB-ARBA"/>
</dbReference>
<dbReference type="Pfam" id="PF00028">
    <property type="entry name" value="Cadherin"/>
    <property type="match status" value="8"/>
</dbReference>
<evidence type="ECO:0000256" key="10">
    <source>
        <dbReference type="ARBA" id="ARBA00023180"/>
    </source>
</evidence>
<feature type="domain" description="Cadherin" evidence="15">
    <location>
        <begin position="237"/>
        <end position="349"/>
    </location>
</feature>
<feature type="domain" description="Cadherin" evidence="15">
    <location>
        <begin position="136"/>
        <end position="236"/>
    </location>
</feature>
<dbReference type="GO" id="GO:0008013">
    <property type="term" value="F:beta-catenin binding"/>
    <property type="evidence" value="ECO:0007669"/>
    <property type="project" value="TreeGrafter"/>
</dbReference>
<dbReference type="PROSITE" id="PS00232">
    <property type="entry name" value="CADHERIN_1"/>
    <property type="match status" value="6"/>
</dbReference>
<keyword evidence="6 11" id="KW-0106">Calcium</keyword>
<evidence type="ECO:0000256" key="7">
    <source>
        <dbReference type="ARBA" id="ARBA00022889"/>
    </source>
</evidence>
<keyword evidence="9 13" id="KW-0472">Membrane</keyword>
<feature type="domain" description="Cadherin" evidence="15">
    <location>
        <begin position="756"/>
        <end position="863"/>
    </location>
</feature>
<keyword evidence="3 13" id="KW-0812">Transmembrane</keyword>
<evidence type="ECO:0000256" key="14">
    <source>
        <dbReference type="SAM" id="SignalP"/>
    </source>
</evidence>
<feature type="domain" description="Cadherin" evidence="15">
    <location>
        <begin position="864"/>
        <end position="965"/>
    </location>
</feature>
<dbReference type="SMART" id="SM00112">
    <property type="entry name" value="CA"/>
    <property type="match status" value="12"/>
</dbReference>
<evidence type="ECO:0000256" key="2">
    <source>
        <dbReference type="ARBA" id="ARBA00022475"/>
    </source>
</evidence>
<dbReference type="FunFam" id="2.60.40.60:FF:000116">
    <property type="entry name" value="Dachsous cadherin-related 2"/>
    <property type="match status" value="2"/>
</dbReference>
<dbReference type="InterPro" id="IPR015919">
    <property type="entry name" value="Cadherin-like_sf"/>
</dbReference>
<dbReference type="GO" id="GO:0016342">
    <property type="term" value="C:catenin complex"/>
    <property type="evidence" value="ECO:0007669"/>
    <property type="project" value="TreeGrafter"/>
</dbReference>
<evidence type="ECO:0000256" key="13">
    <source>
        <dbReference type="SAM" id="Phobius"/>
    </source>
</evidence>
<evidence type="ECO:0000256" key="1">
    <source>
        <dbReference type="ARBA" id="ARBA00004162"/>
    </source>
</evidence>
<comment type="subcellular location">
    <subcellularLocation>
        <location evidence="1">Cell membrane</location>
        <topology evidence="1">Single-pass membrane protein</topology>
    </subcellularLocation>
</comment>
<dbReference type="GO" id="GO:0045296">
    <property type="term" value="F:cadherin binding"/>
    <property type="evidence" value="ECO:0007669"/>
    <property type="project" value="TreeGrafter"/>
</dbReference>
<gene>
    <name evidence="17" type="primary">LOC114852945</name>
</gene>
<dbReference type="RefSeq" id="XP_029001511.1">
    <property type="nucleotide sequence ID" value="XM_029145678.3"/>
</dbReference>
<evidence type="ECO:0000256" key="5">
    <source>
        <dbReference type="ARBA" id="ARBA00022737"/>
    </source>
</evidence>